<keyword evidence="2" id="KW-0812">Transmembrane</keyword>
<keyword evidence="5" id="KW-0732">Signal</keyword>
<evidence type="ECO:0000313" key="9">
    <source>
        <dbReference type="Proteomes" id="UP000652176"/>
    </source>
</evidence>
<gene>
    <name evidence="8" type="ORF">IE877_05200</name>
</gene>
<feature type="chain" id="PRO_5045405040" evidence="5">
    <location>
        <begin position="23"/>
        <end position="550"/>
    </location>
</feature>
<dbReference type="Pfam" id="PF08479">
    <property type="entry name" value="POTRA_2"/>
    <property type="match status" value="1"/>
</dbReference>
<organism evidence="8 9">
    <name type="scientific">Methylomonas albis</name>
    <dbReference type="NCBI Taxonomy" id="1854563"/>
    <lineage>
        <taxon>Bacteria</taxon>
        <taxon>Pseudomonadati</taxon>
        <taxon>Pseudomonadota</taxon>
        <taxon>Gammaproteobacteria</taxon>
        <taxon>Methylococcales</taxon>
        <taxon>Methylococcaceae</taxon>
        <taxon>Methylomonas</taxon>
    </lineage>
</organism>
<reference evidence="8 9" key="1">
    <citation type="submission" date="2020-09" db="EMBL/GenBank/DDBJ databases">
        <title>Methylomonas albis sp. nov. and Methylomonas fluvii sp. nov.: Two cold-adapted methanotrophs from the River Elbe and an amended description of Methylovulum psychrotolerans strain Eb1.</title>
        <authorList>
            <person name="Bussmann I.K."/>
            <person name="Klings K.-W."/>
            <person name="Warnstedt J."/>
            <person name="Hoppert M."/>
            <person name="Saborowski A."/>
            <person name="Horn F."/>
            <person name="Liebner S."/>
        </authorList>
    </citation>
    <scope>NUCLEOTIDE SEQUENCE [LARGE SCALE GENOMIC DNA]</scope>
    <source>
        <strain evidence="8 9">EbA</strain>
    </source>
</reference>
<sequence>MMRQLLLPAISLILHGITVGQAAELKNPVASSQNSENSTGLPEIAPPASGEQQPHFDVLDYQVEGNSVLDDEALERAVYPHLGPDKTVEDVEKARAALEESYRNAGYPTVVVTIPEQDVESGAVRLSVVEGSVETLYISGSRYYALGKIRDGVPALAEGLVPHMPKVQEQMNALAQQSVDRNVTPVFRAGSTPGKMEVELKVKDALPLHGNLELNTRNSEHTSYTRLLGSLRYDNLWQKFHSVSMQYQVSPEISDEVQVWSGTYVLPTGWADTRLALYGIGISSNTQLGVSVGGLSVVGAGSIYGARLVKPLSGSSENILHSLSFGFDYKSFDQQIASLTENAPISYASFMTGYDGSLRGESRVTALNLAAHFSIRGLGNDAKQFANKRLDAEPNFLYLTGDLKHQQRLPLDFRLLARAGGQASMSALISNEQFSAGGPLSVRGYHQTQLLGDHGVNLSLELQTPHLAPAAWDDSQNLRLLTFFDWANIWTDNPISPTPATAHLASTGIGLRTQWFKHLLGELDWSYPFYRQGTIDPGQQRVDFRVIYEF</sequence>
<keyword evidence="9" id="KW-1185">Reference proteome</keyword>
<evidence type="ECO:0000259" key="6">
    <source>
        <dbReference type="Pfam" id="PF03865"/>
    </source>
</evidence>
<dbReference type="RefSeq" id="WP_192373669.1">
    <property type="nucleotide sequence ID" value="NZ_CAJHIV010000001.1"/>
</dbReference>
<evidence type="ECO:0000256" key="3">
    <source>
        <dbReference type="ARBA" id="ARBA00023237"/>
    </source>
</evidence>
<evidence type="ECO:0000259" key="7">
    <source>
        <dbReference type="Pfam" id="PF08479"/>
    </source>
</evidence>
<keyword evidence="1" id="KW-1134">Transmembrane beta strand</keyword>
<dbReference type="InterPro" id="IPR005565">
    <property type="entry name" value="Hemolysn_activator_HlyB_C"/>
</dbReference>
<dbReference type="Gene3D" id="2.40.160.50">
    <property type="entry name" value="membrane protein fhac: a member of the omp85/tpsb transporter family"/>
    <property type="match status" value="1"/>
</dbReference>
<keyword evidence="1" id="KW-0472">Membrane</keyword>
<dbReference type="Proteomes" id="UP000652176">
    <property type="component" value="Unassembled WGS sequence"/>
</dbReference>
<evidence type="ECO:0000256" key="1">
    <source>
        <dbReference type="ARBA" id="ARBA00022452"/>
    </source>
</evidence>
<dbReference type="EMBL" id="JACXSS010000001">
    <property type="protein sequence ID" value="MBD9355278.1"/>
    <property type="molecule type" value="Genomic_DNA"/>
</dbReference>
<evidence type="ECO:0000256" key="5">
    <source>
        <dbReference type="SAM" id="SignalP"/>
    </source>
</evidence>
<keyword evidence="3" id="KW-0998">Cell outer membrane</keyword>
<comment type="caution">
    <text evidence="8">The sequence shown here is derived from an EMBL/GenBank/DDBJ whole genome shotgun (WGS) entry which is preliminary data.</text>
</comment>
<feature type="domain" description="Haemolysin activator HlyB C-terminal" evidence="6">
    <location>
        <begin position="194"/>
        <end position="512"/>
    </location>
</feature>
<proteinExistence type="predicted"/>
<feature type="domain" description="Polypeptide-transport-associated ShlB-type" evidence="7">
    <location>
        <begin position="56"/>
        <end position="131"/>
    </location>
</feature>
<dbReference type="InterPro" id="IPR013686">
    <property type="entry name" value="Polypept-transport_assoc_ShlB"/>
</dbReference>
<evidence type="ECO:0000256" key="4">
    <source>
        <dbReference type="SAM" id="MobiDB-lite"/>
    </source>
</evidence>
<evidence type="ECO:0000256" key="2">
    <source>
        <dbReference type="ARBA" id="ARBA00022692"/>
    </source>
</evidence>
<dbReference type="Gene3D" id="3.10.20.310">
    <property type="entry name" value="membrane protein fhac"/>
    <property type="match status" value="1"/>
</dbReference>
<feature type="region of interest" description="Disordered" evidence="4">
    <location>
        <begin position="28"/>
        <end position="53"/>
    </location>
</feature>
<protein>
    <submittedName>
        <fullName evidence="8">ShlB/FhaC/HecB family hemolysin secretion/activation protein</fullName>
    </submittedName>
</protein>
<dbReference type="PANTHER" id="PTHR34597:SF6">
    <property type="entry name" value="BLR6126 PROTEIN"/>
    <property type="match status" value="1"/>
</dbReference>
<evidence type="ECO:0000313" key="8">
    <source>
        <dbReference type="EMBL" id="MBD9355278.1"/>
    </source>
</evidence>
<dbReference type="InterPro" id="IPR051544">
    <property type="entry name" value="TPS_OM_transporter"/>
</dbReference>
<dbReference type="PANTHER" id="PTHR34597">
    <property type="entry name" value="SLR1661 PROTEIN"/>
    <property type="match status" value="1"/>
</dbReference>
<accession>A0ABR9CWM3</accession>
<feature type="compositionally biased region" description="Polar residues" evidence="4">
    <location>
        <begin position="29"/>
        <end position="40"/>
    </location>
</feature>
<dbReference type="Pfam" id="PF03865">
    <property type="entry name" value="ShlB"/>
    <property type="match status" value="1"/>
</dbReference>
<feature type="signal peptide" evidence="5">
    <location>
        <begin position="1"/>
        <end position="22"/>
    </location>
</feature>
<name>A0ABR9CWM3_9GAMM</name>